<feature type="transmembrane region" description="Helical" evidence="6">
    <location>
        <begin position="12"/>
        <end position="32"/>
    </location>
</feature>
<dbReference type="Pfam" id="PF13440">
    <property type="entry name" value="Polysacc_synt_3"/>
    <property type="match status" value="1"/>
</dbReference>
<evidence type="ECO:0000256" key="6">
    <source>
        <dbReference type="SAM" id="Phobius"/>
    </source>
</evidence>
<evidence type="ECO:0000256" key="5">
    <source>
        <dbReference type="ARBA" id="ARBA00023136"/>
    </source>
</evidence>
<dbReference type="EMBL" id="FQYI01000006">
    <property type="protein sequence ID" value="SHI92380.1"/>
    <property type="molecule type" value="Genomic_DNA"/>
</dbReference>
<feature type="transmembrane region" description="Helical" evidence="6">
    <location>
        <begin position="309"/>
        <end position="334"/>
    </location>
</feature>
<comment type="subcellular location">
    <subcellularLocation>
        <location evidence="1">Cell membrane</location>
        <topology evidence="1">Multi-pass membrane protein</topology>
    </subcellularLocation>
</comment>
<evidence type="ECO:0000313" key="8">
    <source>
        <dbReference type="Proteomes" id="UP000184335"/>
    </source>
</evidence>
<keyword evidence="8" id="KW-1185">Reference proteome</keyword>
<feature type="transmembrane region" description="Helical" evidence="6">
    <location>
        <begin position="162"/>
        <end position="180"/>
    </location>
</feature>
<feature type="transmembrane region" description="Helical" evidence="6">
    <location>
        <begin position="398"/>
        <end position="420"/>
    </location>
</feature>
<keyword evidence="4 6" id="KW-1133">Transmembrane helix</keyword>
<dbReference type="PANTHER" id="PTHR30250">
    <property type="entry name" value="PST FAMILY PREDICTED COLANIC ACID TRANSPORTER"/>
    <property type="match status" value="1"/>
</dbReference>
<dbReference type="RefSeq" id="WP_073179728.1">
    <property type="nucleotide sequence ID" value="NZ_FQYI01000006.1"/>
</dbReference>
<dbReference type="PANTHER" id="PTHR30250:SF11">
    <property type="entry name" value="O-ANTIGEN TRANSPORTER-RELATED"/>
    <property type="match status" value="1"/>
</dbReference>
<dbReference type="GO" id="GO:0009246">
    <property type="term" value="P:enterobacterial common antigen biosynthetic process"/>
    <property type="evidence" value="ECO:0007669"/>
    <property type="project" value="InterPro"/>
</dbReference>
<feature type="transmembrane region" description="Helical" evidence="6">
    <location>
        <begin position="268"/>
        <end position="288"/>
    </location>
</feature>
<feature type="transmembrane region" description="Helical" evidence="6">
    <location>
        <begin position="38"/>
        <end position="59"/>
    </location>
</feature>
<feature type="transmembrane region" description="Helical" evidence="6">
    <location>
        <begin position="432"/>
        <end position="450"/>
    </location>
</feature>
<reference evidence="7 8" key="1">
    <citation type="submission" date="2016-11" db="EMBL/GenBank/DDBJ databases">
        <authorList>
            <person name="Jaros S."/>
            <person name="Januszkiewicz K."/>
            <person name="Wedrychowicz H."/>
        </authorList>
    </citation>
    <scope>NUCLEOTIDE SEQUENCE [LARGE SCALE GENOMIC DNA]</scope>
    <source>
        <strain evidence="7 8">DSM 25479</strain>
    </source>
</reference>
<organism evidence="7 8">
    <name type="scientific">Cruoricaptor ignavus</name>
    <dbReference type="NCBI Taxonomy" id="1118202"/>
    <lineage>
        <taxon>Bacteria</taxon>
        <taxon>Pseudomonadati</taxon>
        <taxon>Bacteroidota</taxon>
        <taxon>Flavobacteriia</taxon>
        <taxon>Flavobacteriales</taxon>
        <taxon>Weeksellaceae</taxon>
        <taxon>Cruoricaptor</taxon>
    </lineage>
</organism>
<evidence type="ECO:0000256" key="4">
    <source>
        <dbReference type="ARBA" id="ARBA00022989"/>
    </source>
</evidence>
<feature type="transmembrane region" description="Helical" evidence="6">
    <location>
        <begin position="93"/>
        <end position="112"/>
    </location>
</feature>
<protein>
    <submittedName>
        <fullName evidence="7">Membrane protein involved in the export of O-antigen and teichoic acid</fullName>
    </submittedName>
</protein>
<accession>A0A1M6F3Y3</accession>
<dbReference type="AlphaFoldDB" id="A0A1M6F3Y3"/>
<feature type="transmembrane region" description="Helical" evidence="6">
    <location>
        <begin position="456"/>
        <end position="474"/>
    </location>
</feature>
<dbReference type="OrthoDB" id="9769862at2"/>
<dbReference type="STRING" id="1118202.SAMN05443429_10695"/>
<dbReference type="Proteomes" id="UP000184335">
    <property type="component" value="Unassembled WGS sequence"/>
</dbReference>
<proteinExistence type="predicted"/>
<gene>
    <name evidence="7" type="ORF">SAMN05443429_10695</name>
</gene>
<evidence type="ECO:0000256" key="2">
    <source>
        <dbReference type="ARBA" id="ARBA00022475"/>
    </source>
</evidence>
<sequence length="493" mass="54817">MEKNQSSSYRQIFKGTSLFGGVQVITILISIVKSKFVAVLLGPSGMGIMGLLSSNLSLVGELTHFGLGTSSVKFISEADASGDSRRLSRVVKVLRRLVWITGLLGFVGVFFLSRELSVYTFGNDDYTTAFRWLAVTLFIDQLALGQKAVLQGTRKLRLLARANIIGSLLGLLVSVPLYYLYGERGIVPSLLFTSVSAMLIAWSLSRRVPLQQVEISREDIRSVGAEMLKLGFFLSLTSLIGAVVNYLIRTYISREGGVQDVGLYNAGFTIINSYVGIVFTAMATDYFPRLSGIARDNKESSSLITQQSEVALLILGPILFLFILMVGVVITLLYSAEFTSITDMVAWSALAMYFRAVSWPVAYIIMARGESKIYLLTETFGNLLMLVCNYLGYKYYGITGVGISFFIFYIIYTVVIFPFCSWKYNLNLRGDILKLLILELSTGLVAFALVKYAPPLLRYILGFLIFGGILYYSVRLLSRKMNVNILEKLKLRK</sequence>
<feature type="transmembrane region" description="Helical" evidence="6">
    <location>
        <begin position="132"/>
        <end position="150"/>
    </location>
</feature>
<name>A0A1M6F3Y3_9FLAO</name>
<evidence type="ECO:0000256" key="1">
    <source>
        <dbReference type="ARBA" id="ARBA00004651"/>
    </source>
</evidence>
<dbReference type="InterPro" id="IPR050833">
    <property type="entry name" value="Poly_Biosynth_Transport"/>
</dbReference>
<keyword evidence="2" id="KW-1003">Cell membrane</keyword>
<keyword evidence="5 6" id="KW-0472">Membrane</keyword>
<evidence type="ECO:0000256" key="3">
    <source>
        <dbReference type="ARBA" id="ARBA00022692"/>
    </source>
</evidence>
<evidence type="ECO:0000313" key="7">
    <source>
        <dbReference type="EMBL" id="SHI92380.1"/>
    </source>
</evidence>
<dbReference type="InterPro" id="IPR044550">
    <property type="entry name" value="WzxE"/>
</dbReference>
<dbReference type="GO" id="GO:0005886">
    <property type="term" value="C:plasma membrane"/>
    <property type="evidence" value="ECO:0007669"/>
    <property type="project" value="UniProtKB-SubCell"/>
</dbReference>
<keyword evidence="3 6" id="KW-0812">Transmembrane</keyword>
<feature type="transmembrane region" description="Helical" evidence="6">
    <location>
        <begin position="346"/>
        <end position="366"/>
    </location>
</feature>
<dbReference type="CDD" id="cd13125">
    <property type="entry name" value="MATE_like_10"/>
    <property type="match status" value="1"/>
</dbReference>
<feature type="transmembrane region" description="Helical" evidence="6">
    <location>
        <begin position="226"/>
        <end position="248"/>
    </location>
</feature>